<evidence type="ECO:0000313" key="2">
    <source>
        <dbReference type="Proteomes" id="UP000265703"/>
    </source>
</evidence>
<dbReference type="AlphaFoldDB" id="A0A397SUM7"/>
<proteinExistence type="predicted"/>
<keyword evidence="2" id="KW-1185">Reference proteome</keyword>
<dbReference type="Proteomes" id="UP000265703">
    <property type="component" value="Unassembled WGS sequence"/>
</dbReference>
<evidence type="ECO:0000313" key="1">
    <source>
        <dbReference type="EMBL" id="RIA88629.1"/>
    </source>
</evidence>
<comment type="caution">
    <text evidence="1">The sequence shown here is derived from an EMBL/GenBank/DDBJ whole genome shotgun (WGS) entry which is preliminary data.</text>
</comment>
<gene>
    <name evidence="1" type="ORF">C1645_826092</name>
</gene>
<dbReference type="Gene3D" id="3.80.10.10">
    <property type="entry name" value="Ribonuclease Inhibitor"/>
    <property type="match status" value="1"/>
</dbReference>
<reference evidence="1 2" key="1">
    <citation type="submission" date="2018-06" db="EMBL/GenBank/DDBJ databases">
        <title>Comparative genomics reveals the genomic features of Rhizophagus irregularis, R. cerebriforme, R. diaphanum and Gigaspora rosea, and their symbiotic lifestyle signature.</title>
        <authorList>
            <person name="Morin E."/>
            <person name="San Clemente H."/>
            <person name="Chen E.C.H."/>
            <person name="De La Providencia I."/>
            <person name="Hainaut M."/>
            <person name="Kuo A."/>
            <person name="Kohler A."/>
            <person name="Murat C."/>
            <person name="Tang N."/>
            <person name="Roy S."/>
            <person name="Loubradou J."/>
            <person name="Henrissat B."/>
            <person name="Grigoriev I.V."/>
            <person name="Corradi N."/>
            <person name="Roux C."/>
            <person name="Martin F.M."/>
        </authorList>
    </citation>
    <scope>NUCLEOTIDE SEQUENCE [LARGE SCALE GENOMIC DNA]</scope>
    <source>
        <strain evidence="1 2">DAOM 227022</strain>
    </source>
</reference>
<accession>A0A397SUM7</accession>
<protein>
    <recommendedName>
        <fullName evidence="3">F-box domain-containing protein</fullName>
    </recommendedName>
</protein>
<sequence>MSSPIQEQKIVSALIPDCLTIIFRCLTTNKDLHSCLLVNKFWANVVVPILWEAPFRNTYDFIPSCKIIPTYIACLPDESKKILSKEYNGKYKQRLTNTPLFNYPSFLTEIQYDELCNAIERSEGSCYAEKVVIEICKMISVRSTTLRRFSICNKFINQFLNNKSILLLRLPGSDNLFRNLKNFECGHQWSTQKISLLEAMAEQCHKITRLAVKVWREDEANVLAKLVREQKSLKSFVLLNSNHYASTLLKALISQRDTLTSIEFKDMNNCDLINAQVINVLTQCTNITTLNFRNCEEIDCPIFLPLGSAYSQLTSFHYSCGNLKSENVKVPAILLSTLFKSNGNTLEHISLSWNRPHSDVDVSQIIIIIAQHCHKLIDLEIPVTTTEEITLILGSCDQLKNLIIHIMGQFDVGTVLHHFIKHQHPSLVNLKFITLPYAIVFLDFDKVTDFIEYSITSEHSFKELSIDSPLCLYYSIVSEEEFQKLQQIYPDNFKFFYTEWSHYISILIKFNFHK</sequence>
<dbReference type="EMBL" id="QKYT01000255">
    <property type="protein sequence ID" value="RIA88629.1"/>
    <property type="molecule type" value="Genomic_DNA"/>
</dbReference>
<dbReference type="InterPro" id="IPR032675">
    <property type="entry name" value="LRR_dom_sf"/>
</dbReference>
<dbReference type="SUPFAM" id="SSF52047">
    <property type="entry name" value="RNI-like"/>
    <property type="match status" value="1"/>
</dbReference>
<name>A0A397SUM7_9GLOM</name>
<dbReference type="OrthoDB" id="2333987at2759"/>
<organism evidence="1 2">
    <name type="scientific">Glomus cerebriforme</name>
    <dbReference type="NCBI Taxonomy" id="658196"/>
    <lineage>
        <taxon>Eukaryota</taxon>
        <taxon>Fungi</taxon>
        <taxon>Fungi incertae sedis</taxon>
        <taxon>Mucoromycota</taxon>
        <taxon>Glomeromycotina</taxon>
        <taxon>Glomeromycetes</taxon>
        <taxon>Glomerales</taxon>
        <taxon>Glomeraceae</taxon>
        <taxon>Glomus</taxon>
    </lineage>
</organism>
<evidence type="ECO:0008006" key="3">
    <source>
        <dbReference type="Google" id="ProtNLM"/>
    </source>
</evidence>